<evidence type="ECO:0000256" key="1">
    <source>
        <dbReference type="SAM" id="MobiDB-lite"/>
    </source>
</evidence>
<name>A0A1B9IJ38_9TREE</name>
<dbReference type="InterPro" id="IPR023278">
    <property type="entry name" value="Ethylene_insens-like_DNA-bd"/>
</dbReference>
<feature type="compositionally biased region" description="Polar residues" evidence="1">
    <location>
        <begin position="530"/>
        <end position="539"/>
    </location>
</feature>
<feature type="compositionally biased region" description="Basic and acidic residues" evidence="1">
    <location>
        <begin position="91"/>
        <end position="109"/>
    </location>
</feature>
<feature type="region of interest" description="Disordered" evidence="1">
    <location>
        <begin position="471"/>
        <end position="559"/>
    </location>
</feature>
<dbReference type="PANTHER" id="PTHR36102:SF1">
    <property type="entry name" value="YDR124W-LIKE HELICAL BUNDLE DOMAIN-CONTAINING PROTEIN"/>
    <property type="match status" value="1"/>
</dbReference>
<keyword evidence="4" id="KW-1185">Reference proteome</keyword>
<accession>A0A1B9IJ38</accession>
<evidence type="ECO:0000259" key="2">
    <source>
        <dbReference type="Pfam" id="PF11001"/>
    </source>
</evidence>
<dbReference type="GO" id="GO:0005634">
    <property type="term" value="C:nucleus"/>
    <property type="evidence" value="ECO:0007669"/>
    <property type="project" value="InterPro"/>
</dbReference>
<dbReference type="Proteomes" id="UP000092583">
    <property type="component" value="Unassembled WGS sequence"/>
</dbReference>
<feature type="region of interest" description="Disordered" evidence="1">
    <location>
        <begin position="361"/>
        <end position="387"/>
    </location>
</feature>
<reference evidence="4" key="2">
    <citation type="submission" date="2013-12" db="EMBL/GenBank/DDBJ databases">
        <title>Evolution of pathogenesis and genome organization in the Tremellales.</title>
        <authorList>
            <person name="Cuomo C."/>
            <person name="Litvintseva A."/>
            <person name="Heitman J."/>
            <person name="Chen Y."/>
            <person name="Sun S."/>
            <person name="Springer D."/>
            <person name="Dromer F."/>
            <person name="Young S."/>
            <person name="Zeng Q."/>
            <person name="Chapman S."/>
            <person name="Gujja S."/>
            <person name="Saif S."/>
            <person name="Birren B."/>
        </authorList>
    </citation>
    <scope>NUCLEOTIDE SEQUENCE [LARGE SCALE GENOMIC DNA]</scope>
    <source>
        <strain evidence="4">CBS 10435</strain>
    </source>
</reference>
<dbReference type="Pfam" id="PF11001">
    <property type="entry name" value="AFUB_07903_YDR124W_hel"/>
    <property type="match status" value="1"/>
</dbReference>
<reference evidence="3 4" key="1">
    <citation type="submission" date="2013-07" db="EMBL/GenBank/DDBJ databases">
        <title>The Genome Sequence of Kwoniella mangroviensis CBS10435.</title>
        <authorList>
            <consortium name="The Broad Institute Genome Sequencing Platform"/>
            <person name="Cuomo C."/>
            <person name="Litvintseva A."/>
            <person name="Chen Y."/>
            <person name="Heitman J."/>
            <person name="Sun S."/>
            <person name="Springer D."/>
            <person name="Dromer F."/>
            <person name="Young S.K."/>
            <person name="Zeng Q."/>
            <person name="Gargeya S."/>
            <person name="Fitzgerald M."/>
            <person name="Abouelleil A."/>
            <person name="Alvarado L."/>
            <person name="Berlin A.M."/>
            <person name="Chapman S.B."/>
            <person name="Dewar J."/>
            <person name="Goldberg J."/>
            <person name="Griggs A."/>
            <person name="Gujja S."/>
            <person name="Hansen M."/>
            <person name="Howarth C."/>
            <person name="Imamovic A."/>
            <person name="Larimer J."/>
            <person name="McCowan C."/>
            <person name="Murphy C."/>
            <person name="Pearson M."/>
            <person name="Priest M."/>
            <person name="Roberts A."/>
            <person name="Saif S."/>
            <person name="Shea T."/>
            <person name="Sykes S."/>
            <person name="Wortman J."/>
            <person name="Nusbaum C."/>
            <person name="Birren B."/>
        </authorList>
    </citation>
    <scope>NUCLEOTIDE SEQUENCE [LARGE SCALE GENOMIC DNA]</scope>
    <source>
        <strain evidence="3 4">CBS 10435</strain>
    </source>
</reference>
<proteinExistence type="predicted"/>
<dbReference type="SUPFAM" id="SSF116768">
    <property type="entry name" value="DNA-binding domain of EIN3-like"/>
    <property type="match status" value="1"/>
</dbReference>
<feature type="compositionally biased region" description="Low complexity" evidence="1">
    <location>
        <begin position="471"/>
        <end position="483"/>
    </location>
</feature>
<protein>
    <recommendedName>
        <fullName evidence="2">Subtelomeric hrmA-associated cluster protein AFUB-079030/YDR124W-like helical bundle domain-containing protein</fullName>
    </recommendedName>
</protein>
<feature type="region of interest" description="Disordered" evidence="1">
    <location>
        <begin position="91"/>
        <end position="150"/>
    </location>
</feature>
<dbReference type="OrthoDB" id="5338458at2759"/>
<dbReference type="PANTHER" id="PTHR36102">
    <property type="entry name" value="CHROMOSOME 10, WHOLE GENOME SHOTGUN SEQUENCE"/>
    <property type="match status" value="1"/>
</dbReference>
<sequence length="618" mass="69055">MPRIPVRTTPYHALPRCTRHYKSKRDLILRALGKASFINGSQFVIAWISPKGDTDIFASELLQSAVKDTNGNGSGGVLNKKELEKEAARVKQEMSRRWDEIRRMEEKGELPPSLPDDDLAIEENDNENDNEDNEEVDPDRTMVDEGEDSEQIEISTLDTPLKANGTGLGINSVTINNNKKLSSNTTATGGMYSTFPMTSTNTPRSSTPSSTPANNVPMQSIVLKPEQIEKFYMDRFTNLQQQTCKLVVKAWIKIIEPKKQMKFPYNKGEDFKPSWWPEGVKHREPDHLPKDERKLLLMSIIRNPSVNVARLQLSTAETSALISASKLAILREIYIVAKEEERRRQIGDTSSDLTIELPIINQPSNASPEPAVGDKRSHSSVTTSDNKENINYDLSVQNGHGHASKKSKTHPRLPALTLSAQQLNHNGGHGHGQYTPYDSPYTTSPSPFAFTHAPHAQHLSPHVWGENRLSTSATSASSTNTATLSPYGYATSDVHSDYSRSPNPDQQQQQQQQRQYTNQHHLAPILTHHPQGTANSNGAPSPVDSPFPIPGQGQPNSAGYYQAQQQNQRGIPTGYMQQQQMEYLHHHHHHQQQQQEAYGFQSPYIAEQSWEGQYSQAA</sequence>
<organism evidence="3 4">
    <name type="scientific">Kwoniella mangroviensis CBS 10435</name>
    <dbReference type="NCBI Taxonomy" id="1331196"/>
    <lineage>
        <taxon>Eukaryota</taxon>
        <taxon>Fungi</taxon>
        <taxon>Dikarya</taxon>
        <taxon>Basidiomycota</taxon>
        <taxon>Agaricomycotina</taxon>
        <taxon>Tremellomycetes</taxon>
        <taxon>Tremellales</taxon>
        <taxon>Cryptococcaceae</taxon>
        <taxon>Kwoniella</taxon>
    </lineage>
</organism>
<evidence type="ECO:0000313" key="3">
    <source>
        <dbReference type="EMBL" id="OCF55689.1"/>
    </source>
</evidence>
<evidence type="ECO:0000313" key="4">
    <source>
        <dbReference type="Proteomes" id="UP000092583"/>
    </source>
</evidence>
<dbReference type="InterPro" id="IPR047092">
    <property type="entry name" value="AFUB_07903/YDR124W-like_hel"/>
</dbReference>
<feature type="compositionally biased region" description="Acidic residues" evidence="1">
    <location>
        <begin position="115"/>
        <end position="137"/>
    </location>
</feature>
<feature type="compositionally biased region" description="Low complexity" evidence="1">
    <location>
        <begin position="506"/>
        <end position="515"/>
    </location>
</feature>
<dbReference type="STRING" id="1331196.A0A1B9IJ38"/>
<feature type="domain" description="Subtelomeric hrmA-associated cluster protein AFUB-079030/YDR124W-like helical bundle" evidence="2">
    <location>
        <begin position="225"/>
        <end position="338"/>
    </location>
</feature>
<dbReference type="GO" id="GO:0003700">
    <property type="term" value="F:DNA-binding transcription factor activity"/>
    <property type="evidence" value="ECO:0007669"/>
    <property type="project" value="InterPro"/>
</dbReference>
<dbReference type="InterPro" id="IPR021264">
    <property type="entry name" value="AFUB_079030/YDR124W-like"/>
</dbReference>
<dbReference type="AlphaFoldDB" id="A0A1B9IJ38"/>
<dbReference type="EMBL" id="KI669465">
    <property type="protein sequence ID" value="OCF55689.1"/>
    <property type="molecule type" value="Genomic_DNA"/>
</dbReference>
<gene>
    <name evidence="3" type="ORF">L486_06440</name>
</gene>